<name>A0A553R4P0_9TELE</name>
<sequence length="112" mass="11909">MLTTVQEAALCSELGSAVINEEAETGQLVYGGAGGSSPVVVFSWIGFLYPFSLLGVSPNATAVKLVPSPPCTHCPGSLDCEETSLKDVEHKKKCKKGQEMINEAHGEERLEE</sequence>
<evidence type="ECO:0000313" key="1">
    <source>
        <dbReference type="EMBL" id="TRY97133.1"/>
    </source>
</evidence>
<dbReference type="EMBL" id="SRMA01025241">
    <property type="protein sequence ID" value="TRY97133.1"/>
    <property type="molecule type" value="Genomic_DNA"/>
</dbReference>
<evidence type="ECO:0000313" key="2">
    <source>
        <dbReference type="Proteomes" id="UP000316079"/>
    </source>
</evidence>
<accession>A0A553R4P0</accession>
<reference evidence="1 2" key="1">
    <citation type="journal article" date="2019" name="Sci. Data">
        <title>Hybrid genome assembly and annotation of Danionella translucida.</title>
        <authorList>
            <person name="Kadobianskyi M."/>
            <person name="Schulze L."/>
            <person name="Schuelke M."/>
            <person name="Judkewitz B."/>
        </authorList>
    </citation>
    <scope>NUCLEOTIDE SEQUENCE [LARGE SCALE GENOMIC DNA]</scope>
    <source>
        <strain evidence="1 2">Bolton</strain>
    </source>
</reference>
<gene>
    <name evidence="1" type="ORF">DNTS_032788</name>
</gene>
<protein>
    <submittedName>
        <fullName evidence="1">Uncharacterized protein</fullName>
    </submittedName>
</protein>
<keyword evidence="2" id="KW-1185">Reference proteome</keyword>
<dbReference type="AlphaFoldDB" id="A0A553R4P0"/>
<proteinExistence type="predicted"/>
<dbReference type="Proteomes" id="UP000316079">
    <property type="component" value="Unassembled WGS sequence"/>
</dbReference>
<comment type="caution">
    <text evidence="1">The sequence shown here is derived from an EMBL/GenBank/DDBJ whole genome shotgun (WGS) entry which is preliminary data.</text>
</comment>
<organism evidence="1 2">
    <name type="scientific">Danionella cerebrum</name>
    <dbReference type="NCBI Taxonomy" id="2873325"/>
    <lineage>
        <taxon>Eukaryota</taxon>
        <taxon>Metazoa</taxon>
        <taxon>Chordata</taxon>
        <taxon>Craniata</taxon>
        <taxon>Vertebrata</taxon>
        <taxon>Euteleostomi</taxon>
        <taxon>Actinopterygii</taxon>
        <taxon>Neopterygii</taxon>
        <taxon>Teleostei</taxon>
        <taxon>Ostariophysi</taxon>
        <taxon>Cypriniformes</taxon>
        <taxon>Danionidae</taxon>
        <taxon>Danioninae</taxon>
        <taxon>Danionella</taxon>
    </lineage>
</organism>